<keyword evidence="2" id="KW-1185">Reference proteome</keyword>
<evidence type="ECO:0000313" key="2">
    <source>
        <dbReference type="Proteomes" id="UP000824120"/>
    </source>
</evidence>
<accession>A0A9J6AGD4</accession>
<evidence type="ECO:0000313" key="1">
    <source>
        <dbReference type="EMBL" id="KAG5623071.1"/>
    </source>
</evidence>
<dbReference type="EMBL" id="JACXVP010000002">
    <property type="protein sequence ID" value="KAG5623071.1"/>
    <property type="molecule type" value="Genomic_DNA"/>
</dbReference>
<gene>
    <name evidence="1" type="ORF">H5410_008289</name>
</gene>
<sequence length="60" mass="6783">MDQIGIVLVHCFAILTGAVRIADLRLESFKNLTSILDGRLEKIRTCENDLDWGLKFAAMF</sequence>
<protein>
    <submittedName>
        <fullName evidence="1">Uncharacterized protein</fullName>
    </submittedName>
</protein>
<dbReference type="AlphaFoldDB" id="A0A9J6AGD4"/>
<name>A0A9J6AGD4_SOLCO</name>
<organism evidence="1 2">
    <name type="scientific">Solanum commersonii</name>
    <name type="common">Commerson's wild potato</name>
    <name type="synonym">Commerson's nightshade</name>
    <dbReference type="NCBI Taxonomy" id="4109"/>
    <lineage>
        <taxon>Eukaryota</taxon>
        <taxon>Viridiplantae</taxon>
        <taxon>Streptophyta</taxon>
        <taxon>Embryophyta</taxon>
        <taxon>Tracheophyta</taxon>
        <taxon>Spermatophyta</taxon>
        <taxon>Magnoliopsida</taxon>
        <taxon>eudicotyledons</taxon>
        <taxon>Gunneridae</taxon>
        <taxon>Pentapetalae</taxon>
        <taxon>asterids</taxon>
        <taxon>lamiids</taxon>
        <taxon>Solanales</taxon>
        <taxon>Solanaceae</taxon>
        <taxon>Solanoideae</taxon>
        <taxon>Solaneae</taxon>
        <taxon>Solanum</taxon>
    </lineage>
</organism>
<proteinExistence type="predicted"/>
<reference evidence="1 2" key="1">
    <citation type="submission" date="2020-09" db="EMBL/GenBank/DDBJ databases">
        <title>De no assembly of potato wild relative species, Solanum commersonii.</title>
        <authorList>
            <person name="Cho K."/>
        </authorList>
    </citation>
    <scope>NUCLEOTIDE SEQUENCE [LARGE SCALE GENOMIC DNA]</scope>
    <source>
        <strain evidence="1">LZ3.2</strain>
        <tissue evidence="1">Leaf</tissue>
    </source>
</reference>
<comment type="caution">
    <text evidence="1">The sequence shown here is derived from an EMBL/GenBank/DDBJ whole genome shotgun (WGS) entry which is preliminary data.</text>
</comment>
<dbReference type="Proteomes" id="UP000824120">
    <property type="component" value="Chromosome 2"/>
</dbReference>